<organism evidence="2 3">
    <name type="scientific">Friedmanniomyces endolithicus</name>
    <dbReference type="NCBI Taxonomy" id="329885"/>
    <lineage>
        <taxon>Eukaryota</taxon>
        <taxon>Fungi</taxon>
        <taxon>Dikarya</taxon>
        <taxon>Ascomycota</taxon>
        <taxon>Pezizomycotina</taxon>
        <taxon>Dothideomycetes</taxon>
        <taxon>Dothideomycetidae</taxon>
        <taxon>Mycosphaerellales</taxon>
        <taxon>Teratosphaeriaceae</taxon>
        <taxon>Friedmanniomyces</taxon>
    </lineage>
</organism>
<reference evidence="2 3" key="1">
    <citation type="submission" date="2017-03" db="EMBL/GenBank/DDBJ databases">
        <title>Genomes of endolithic fungi from Antarctica.</title>
        <authorList>
            <person name="Coleine C."/>
            <person name="Masonjones S."/>
            <person name="Stajich J.E."/>
        </authorList>
    </citation>
    <scope>NUCLEOTIDE SEQUENCE [LARGE SCALE GENOMIC DNA]</scope>
    <source>
        <strain evidence="2 3">CCFEE 5311</strain>
    </source>
</reference>
<gene>
    <name evidence="2" type="ORF">B0A54_16798</name>
</gene>
<evidence type="ECO:0000313" key="3">
    <source>
        <dbReference type="Proteomes" id="UP000310066"/>
    </source>
</evidence>
<dbReference type="AlphaFoldDB" id="A0A4U0TZE9"/>
<evidence type="ECO:0000256" key="1">
    <source>
        <dbReference type="SAM" id="MobiDB-lite"/>
    </source>
</evidence>
<comment type="caution">
    <text evidence="2">The sequence shown here is derived from an EMBL/GenBank/DDBJ whole genome shotgun (WGS) entry which is preliminary data.</text>
</comment>
<dbReference type="OrthoDB" id="5413827at2759"/>
<feature type="region of interest" description="Disordered" evidence="1">
    <location>
        <begin position="1"/>
        <end position="21"/>
    </location>
</feature>
<evidence type="ECO:0008006" key="4">
    <source>
        <dbReference type="Google" id="ProtNLM"/>
    </source>
</evidence>
<evidence type="ECO:0000313" key="2">
    <source>
        <dbReference type="EMBL" id="TKA27482.1"/>
    </source>
</evidence>
<dbReference type="EMBL" id="NAJP01000127">
    <property type="protein sequence ID" value="TKA27482.1"/>
    <property type="molecule type" value="Genomic_DNA"/>
</dbReference>
<protein>
    <recommendedName>
        <fullName evidence="4">F-box domain-containing protein</fullName>
    </recommendedName>
</protein>
<sequence length="214" mass="24165">MATNDSQIKPEAQDDSRTPKLFTIPPEVRNKIYELAFEGPSGEIDLLEARPPSKSLLRACRQMHEEAKGLHKSAHQRFWSTSRFVLYFRAETLQEPVGFSEQDLQNIRHLTCFLPSSQLAYATLGKIRAMPRHNLQEPTFAYRRLPGEKWSCFILGGLPIQPGFEHVLLLKGNKPIGSRIIWNSGGVANSGAFGAITKEEIDMLVGYSLRLRET</sequence>
<dbReference type="Proteomes" id="UP000310066">
    <property type="component" value="Unassembled WGS sequence"/>
</dbReference>
<accession>A0A4U0TZE9</accession>
<name>A0A4U0TZE9_9PEZI</name>
<proteinExistence type="predicted"/>